<sequence>MSVELIPEPILDLVRELHSAEEGSEDHAKLHEIVRQLALKENAVLIRMSANRMAAELPPGAFADEEDELEEPIEGLPPTDLRIGLRGKKDPAG</sequence>
<protein>
    <submittedName>
        <fullName evidence="2">Uncharacterized protein</fullName>
    </submittedName>
</protein>
<feature type="region of interest" description="Disordered" evidence="1">
    <location>
        <begin position="60"/>
        <end position="93"/>
    </location>
</feature>
<gene>
    <name evidence="2" type="ORF">QO002_005384</name>
</gene>
<reference evidence="2 3" key="1">
    <citation type="submission" date="2023-07" db="EMBL/GenBank/DDBJ databases">
        <title>Genomic Encyclopedia of Type Strains, Phase IV (KMG-IV): sequencing the most valuable type-strain genomes for metagenomic binning, comparative biology and taxonomic classification.</title>
        <authorList>
            <person name="Goeker M."/>
        </authorList>
    </citation>
    <scope>NUCLEOTIDE SEQUENCE [LARGE SCALE GENOMIC DNA]</scope>
    <source>
        <strain evidence="2 3">DSM 1112</strain>
    </source>
</reference>
<evidence type="ECO:0000313" key="3">
    <source>
        <dbReference type="Proteomes" id="UP001230207"/>
    </source>
</evidence>
<keyword evidence="3" id="KW-1185">Reference proteome</keyword>
<evidence type="ECO:0000313" key="2">
    <source>
        <dbReference type="EMBL" id="MDQ0323178.1"/>
    </source>
</evidence>
<comment type="caution">
    <text evidence="2">The sequence shown here is derived from an EMBL/GenBank/DDBJ whole genome shotgun (WGS) entry which is preliminary data.</text>
</comment>
<dbReference type="Proteomes" id="UP001230207">
    <property type="component" value="Unassembled WGS sequence"/>
</dbReference>
<proteinExistence type="predicted"/>
<organism evidence="2 3">
    <name type="scientific">Pararhizobium capsulatum DSM 1112</name>
    <dbReference type="NCBI Taxonomy" id="1121113"/>
    <lineage>
        <taxon>Bacteria</taxon>
        <taxon>Pseudomonadati</taxon>
        <taxon>Pseudomonadota</taxon>
        <taxon>Alphaproteobacteria</taxon>
        <taxon>Hyphomicrobiales</taxon>
        <taxon>Rhizobiaceae</taxon>
        <taxon>Rhizobium/Agrobacterium group</taxon>
        <taxon>Pararhizobium</taxon>
    </lineage>
</organism>
<evidence type="ECO:0000256" key="1">
    <source>
        <dbReference type="SAM" id="MobiDB-lite"/>
    </source>
</evidence>
<name>A0ABU0BY34_9HYPH</name>
<accession>A0ABU0BY34</accession>
<dbReference type="EMBL" id="JAUSVF010000003">
    <property type="protein sequence ID" value="MDQ0323178.1"/>
    <property type="molecule type" value="Genomic_DNA"/>
</dbReference>
<dbReference type="RefSeq" id="WP_307235561.1">
    <property type="nucleotide sequence ID" value="NZ_JAUSVF010000003.1"/>
</dbReference>
<feature type="compositionally biased region" description="Acidic residues" evidence="1">
    <location>
        <begin position="63"/>
        <end position="73"/>
    </location>
</feature>